<comment type="function">
    <text evidence="14">Receptor for gastrin and cholecystokinin. The CCK-B receptors occur throughout the central nervous system where they modulate anxiety, analgesia, arousal, and neuroleptic activity. This receptor mediates its action by association with G proteins that activate a phosphatidylinositol-calcium second messenger system.</text>
</comment>
<accession>A0A8D2Q7P9</accession>
<gene>
    <name evidence="20" type="primary">CCKBR</name>
</gene>
<keyword evidence="12 16" id="KW-0807">Transducer</keyword>
<comment type="similarity">
    <text evidence="16">Belongs to the G-protein coupled receptor 1 family.</text>
</comment>
<keyword evidence="11" id="KW-0325">Glycoprotein</keyword>
<evidence type="ECO:0000256" key="10">
    <source>
        <dbReference type="ARBA" id="ARBA00023170"/>
    </source>
</evidence>
<keyword evidence="3" id="KW-1003">Cell membrane</keyword>
<evidence type="ECO:0000256" key="16">
    <source>
        <dbReference type="RuleBase" id="RU000688"/>
    </source>
</evidence>
<dbReference type="Proteomes" id="UP000694545">
    <property type="component" value="Unplaced"/>
</dbReference>
<dbReference type="InterPro" id="IPR000276">
    <property type="entry name" value="GPCR_Rhodpsn"/>
</dbReference>
<dbReference type="AlphaFoldDB" id="A0A8D2Q7P9"/>
<dbReference type="PROSITE" id="PS00237">
    <property type="entry name" value="G_PROTEIN_RECEP_F1_1"/>
    <property type="match status" value="1"/>
</dbReference>
<dbReference type="GO" id="GO:0008188">
    <property type="term" value="F:neuropeptide receptor activity"/>
    <property type="evidence" value="ECO:0007669"/>
    <property type="project" value="TreeGrafter"/>
</dbReference>
<dbReference type="Ensembl" id="ENSVKKT00000026310.1">
    <property type="protein sequence ID" value="ENSVKKP00000025684.1"/>
    <property type="gene ID" value="ENSVKKG00000016850.1"/>
</dbReference>
<evidence type="ECO:0000256" key="18">
    <source>
        <dbReference type="SAM" id="Phobius"/>
    </source>
</evidence>
<feature type="region of interest" description="Disordered" evidence="17">
    <location>
        <begin position="1"/>
        <end position="29"/>
    </location>
</feature>
<dbReference type="GO" id="GO:0015054">
    <property type="term" value="F:gastrin receptor activity"/>
    <property type="evidence" value="ECO:0007669"/>
    <property type="project" value="InterPro"/>
</dbReference>
<dbReference type="GO" id="GO:0005886">
    <property type="term" value="C:plasma membrane"/>
    <property type="evidence" value="ECO:0007669"/>
    <property type="project" value="UniProtKB-SubCell"/>
</dbReference>
<evidence type="ECO:0000313" key="20">
    <source>
        <dbReference type="Ensembl" id="ENSVKKP00000025684.1"/>
    </source>
</evidence>
<evidence type="ECO:0000259" key="19">
    <source>
        <dbReference type="PROSITE" id="PS50262"/>
    </source>
</evidence>
<feature type="compositionally biased region" description="Low complexity" evidence="17">
    <location>
        <begin position="1"/>
        <end position="20"/>
    </location>
</feature>
<evidence type="ECO:0000256" key="7">
    <source>
        <dbReference type="ARBA" id="ARBA00023136"/>
    </source>
</evidence>
<dbReference type="PROSITE" id="PS50262">
    <property type="entry name" value="G_PROTEIN_RECEP_F1_2"/>
    <property type="match status" value="1"/>
</dbReference>
<dbReference type="InterPro" id="IPR017452">
    <property type="entry name" value="GPCR_Rhodpsn_7TM"/>
</dbReference>
<evidence type="ECO:0000256" key="9">
    <source>
        <dbReference type="ARBA" id="ARBA00023157"/>
    </source>
</evidence>
<evidence type="ECO:0000256" key="1">
    <source>
        <dbReference type="ARBA" id="ARBA00004651"/>
    </source>
</evidence>
<keyword evidence="21" id="KW-1185">Reference proteome</keyword>
<keyword evidence="10 16" id="KW-0675">Receptor</keyword>
<organism evidence="20 21">
    <name type="scientific">Varanus komodoensis</name>
    <name type="common">Komodo dragon</name>
    <dbReference type="NCBI Taxonomy" id="61221"/>
    <lineage>
        <taxon>Eukaryota</taxon>
        <taxon>Metazoa</taxon>
        <taxon>Chordata</taxon>
        <taxon>Craniata</taxon>
        <taxon>Vertebrata</taxon>
        <taxon>Euteleostomi</taxon>
        <taxon>Lepidosauria</taxon>
        <taxon>Squamata</taxon>
        <taxon>Bifurcata</taxon>
        <taxon>Unidentata</taxon>
        <taxon>Episquamata</taxon>
        <taxon>Toxicofera</taxon>
        <taxon>Anguimorpha</taxon>
        <taxon>Paleoanguimorpha</taxon>
        <taxon>Varanoidea</taxon>
        <taxon>Varanidae</taxon>
        <taxon>Varanus</taxon>
    </lineage>
</organism>
<evidence type="ECO:0000256" key="14">
    <source>
        <dbReference type="ARBA" id="ARBA00025402"/>
    </source>
</evidence>
<dbReference type="PRINTS" id="PR01822">
    <property type="entry name" value="CCYSTOKININR"/>
</dbReference>
<dbReference type="InterPro" id="IPR009126">
    <property type="entry name" value="Cholcskin_rcpt"/>
</dbReference>
<comment type="subcellular location">
    <subcellularLocation>
        <location evidence="1">Cell membrane</location>
        <topology evidence="1">Multi-pass membrane protein</topology>
    </subcellularLocation>
</comment>
<evidence type="ECO:0000256" key="2">
    <source>
        <dbReference type="ARBA" id="ARBA00019090"/>
    </source>
</evidence>
<evidence type="ECO:0000256" key="4">
    <source>
        <dbReference type="ARBA" id="ARBA00022692"/>
    </source>
</evidence>
<keyword evidence="4 16" id="KW-0812">Transmembrane</keyword>
<feature type="domain" description="G-protein coupled receptors family 1 profile" evidence="19">
    <location>
        <begin position="34"/>
        <end position="291"/>
    </location>
</feature>
<keyword evidence="7 18" id="KW-0472">Membrane</keyword>
<evidence type="ECO:0000256" key="11">
    <source>
        <dbReference type="ARBA" id="ARBA00023180"/>
    </source>
</evidence>
<evidence type="ECO:0000256" key="13">
    <source>
        <dbReference type="ARBA" id="ARBA00023288"/>
    </source>
</evidence>
<dbReference type="PRINTS" id="PR00527">
    <property type="entry name" value="GASTRINR"/>
</dbReference>
<reference evidence="20" key="1">
    <citation type="submission" date="2025-08" db="UniProtKB">
        <authorList>
            <consortium name="Ensembl"/>
        </authorList>
    </citation>
    <scope>IDENTIFICATION</scope>
</reference>
<feature type="transmembrane region" description="Helical" evidence="18">
    <location>
        <begin position="69"/>
        <end position="90"/>
    </location>
</feature>
<evidence type="ECO:0000256" key="6">
    <source>
        <dbReference type="ARBA" id="ARBA00023040"/>
    </source>
</evidence>
<dbReference type="PANTHER" id="PTHR24238:SF79">
    <property type="entry name" value="GASTRIN_CHOLECYSTOKININ TYPE B RECEPTOR"/>
    <property type="match status" value="1"/>
</dbReference>
<keyword evidence="8" id="KW-0564">Palmitate</keyword>
<dbReference type="Pfam" id="PF00001">
    <property type="entry name" value="7tm_1"/>
    <property type="match status" value="1"/>
</dbReference>
<evidence type="ECO:0000256" key="5">
    <source>
        <dbReference type="ARBA" id="ARBA00022989"/>
    </source>
</evidence>
<keyword evidence="9" id="KW-1015">Disulfide bond</keyword>
<evidence type="ECO:0000256" key="17">
    <source>
        <dbReference type="SAM" id="MobiDB-lite"/>
    </source>
</evidence>
<feature type="transmembrane region" description="Helical" evidence="18">
    <location>
        <begin position="32"/>
        <end position="48"/>
    </location>
</feature>
<name>A0A8D2Q7P9_VARKO</name>
<reference evidence="20" key="2">
    <citation type="submission" date="2025-09" db="UniProtKB">
        <authorList>
            <consortium name="Ensembl"/>
        </authorList>
    </citation>
    <scope>IDENTIFICATION</scope>
</reference>
<evidence type="ECO:0000256" key="3">
    <source>
        <dbReference type="ARBA" id="ARBA00022475"/>
    </source>
</evidence>
<evidence type="ECO:0000256" key="12">
    <source>
        <dbReference type="ARBA" id="ARBA00023224"/>
    </source>
</evidence>
<keyword evidence="6 16" id="KW-0297">G-protein coupled receptor</keyword>
<sequence length="346" mass="37193">GAPGPAGASRGPPPASASHGTRVTGTSVRPPAGMSVSVSTFSLVAIAIERYNAICNPLQSRVWQTRSHACRVIAATWLLSALLMLPYPVYSTTSALPSQPDVSQCSPRWPGHLVEQAWYVLLLTILFFIPGLVMSVAYGLISRELYRGIRFEMGLARERVACGGRAPGSVQKHLALSPEPGGRGEGDGCYVQVPRPAGGAVELSVLVPADSARKEPARINSSEAKLVAKKRVIRMLVVIVVVFFVCCLPTNVANTWRAFDPHVAKRALSGTPISFIHLLLYTSTCANPFIYCFMNKRFRKAAAAAFSRCLLPRRWRRPHPPDEEATAGAASLSKVSYTTVSSVGAP</sequence>
<dbReference type="Gene3D" id="1.20.1070.10">
    <property type="entry name" value="Rhodopsin 7-helix transmembrane proteins"/>
    <property type="match status" value="1"/>
</dbReference>
<protein>
    <recommendedName>
        <fullName evidence="2">Gastrin/cholecystokinin type B receptor</fullName>
    </recommendedName>
    <alternativeName>
        <fullName evidence="15">Cholecystokinin-2 receptor</fullName>
    </alternativeName>
</protein>
<keyword evidence="5 18" id="KW-1133">Transmembrane helix</keyword>
<evidence type="ECO:0000256" key="8">
    <source>
        <dbReference type="ARBA" id="ARBA00023139"/>
    </source>
</evidence>
<dbReference type="PRINTS" id="PR00237">
    <property type="entry name" value="GPCRRHODOPSN"/>
</dbReference>
<feature type="transmembrane region" description="Helical" evidence="18">
    <location>
        <begin position="232"/>
        <end position="253"/>
    </location>
</feature>
<proteinExistence type="inferred from homology"/>
<feature type="transmembrane region" description="Helical" evidence="18">
    <location>
        <begin position="273"/>
        <end position="293"/>
    </location>
</feature>
<evidence type="ECO:0000256" key="15">
    <source>
        <dbReference type="ARBA" id="ARBA00031093"/>
    </source>
</evidence>
<evidence type="ECO:0000313" key="21">
    <source>
        <dbReference type="Proteomes" id="UP000694545"/>
    </source>
</evidence>
<dbReference type="SUPFAM" id="SSF81321">
    <property type="entry name" value="Family A G protein-coupled receptor-like"/>
    <property type="match status" value="1"/>
</dbReference>
<keyword evidence="13" id="KW-0449">Lipoprotein</keyword>
<feature type="transmembrane region" description="Helical" evidence="18">
    <location>
        <begin position="117"/>
        <end position="141"/>
    </location>
</feature>
<dbReference type="PANTHER" id="PTHR24238">
    <property type="entry name" value="G-PROTEIN COUPLED RECEPTOR"/>
    <property type="match status" value="1"/>
</dbReference>
<dbReference type="InterPro" id="IPR000314">
    <property type="entry name" value="Gastrin_rcpt"/>
</dbReference>